<dbReference type="EMBL" id="JAKOGI010000004">
    <property type="protein sequence ID" value="KAJ8452512.1"/>
    <property type="molecule type" value="Genomic_DNA"/>
</dbReference>
<accession>A0A9Q1KZB2</accession>
<dbReference type="FunFam" id="2.130.10.10:FF:000381">
    <property type="entry name" value="WD repeat-containing protein 48"/>
    <property type="match status" value="1"/>
</dbReference>
<dbReference type="InterPro" id="IPR036322">
    <property type="entry name" value="WD40_repeat_dom_sf"/>
</dbReference>
<dbReference type="SUPFAM" id="SSF50978">
    <property type="entry name" value="WD40 repeat-like"/>
    <property type="match status" value="1"/>
</dbReference>
<evidence type="ECO:0000313" key="5">
    <source>
        <dbReference type="Proteomes" id="UP001153076"/>
    </source>
</evidence>
<dbReference type="SMART" id="SM00320">
    <property type="entry name" value="WD40"/>
    <property type="match status" value="6"/>
</dbReference>
<dbReference type="Pfam" id="PF11816">
    <property type="entry name" value="DUF3337"/>
    <property type="match status" value="1"/>
</dbReference>
<dbReference type="Gene3D" id="2.130.10.10">
    <property type="entry name" value="YVTN repeat-like/Quinoprotein amine dehydrogenase"/>
    <property type="match status" value="3"/>
</dbReference>
<dbReference type="PROSITE" id="PS50294">
    <property type="entry name" value="WD_REPEATS_REGION"/>
    <property type="match status" value="1"/>
</dbReference>
<dbReference type="Proteomes" id="UP001153076">
    <property type="component" value="Unassembled WGS sequence"/>
</dbReference>
<dbReference type="OrthoDB" id="2421129at2759"/>
<evidence type="ECO:0000256" key="3">
    <source>
        <dbReference type="PROSITE-ProRule" id="PRU00221"/>
    </source>
</evidence>
<dbReference type="InterPro" id="IPR001680">
    <property type="entry name" value="WD40_rpt"/>
</dbReference>
<keyword evidence="5" id="KW-1185">Reference proteome</keyword>
<dbReference type="PROSITE" id="PS50082">
    <property type="entry name" value="WD_REPEATS_2"/>
    <property type="match status" value="1"/>
</dbReference>
<feature type="repeat" description="WD" evidence="3">
    <location>
        <begin position="297"/>
        <end position="338"/>
    </location>
</feature>
<reference evidence="4" key="1">
    <citation type="submission" date="2022-04" db="EMBL/GenBank/DDBJ databases">
        <title>Carnegiea gigantea Genome sequencing and assembly v2.</title>
        <authorList>
            <person name="Copetti D."/>
            <person name="Sanderson M.J."/>
            <person name="Burquez A."/>
            <person name="Wojciechowski M.F."/>
        </authorList>
    </citation>
    <scope>NUCLEOTIDE SEQUENCE</scope>
    <source>
        <strain evidence="4">SGP5-SGP5p</strain>
        <tissue evidence="4">Aerial part</tissue>
    </source>
</reference>
<organism evidence="4 5">
    <name type="scientific">Carnegiea gigantea</name>
    <dbReference type="NCBI Taxonomy" id="171969"/>
    <lineage>
        <taxon>Eukaryota</taxon>
        <taxon>Viridiplantae</taxon>
        <taxon>Streptophyta</taxon>
        <taxon>Embryophyta</taxon>
        <taxon>Tracheophyta</taxon>
        <taxon>Spermatophyta</taxon>
        <taxon>Magnoliopsida</taxon>
        <taxon>eudicotyledons</taxon>
        <taxon>Gunneridae</taxon>
        <taxon>Pentapetalae</taxon>
        <taxon>Caryophyllales</taxon>
        <taxon>Cactineae</taxon>
        <taxon>Cactaceae</taxon>
        <taxon>Cactoideae</taxon>
        <taxon>Echinocereeae</taxon>
        <taxon>Carnegiea</taxon>
    </lineage>
</organism>
<dbReference type="CDD" id="cd17041">
    <property type="entry name" value="Ubl_WDR48"/>
    <property type="match status" value="1"/>
</dbReference>
<evidence type="ECO:0000313" key="4">
    <source>
        <dbReference type="EMBL" id="KAJ8452512.1"/>
    </source>
</evidence>
<dbReference type="GO" id="GO:0000724">
    <property type="term" value="P:double-strand break repair via homologous recombination"/>
    <property type="evidence" value="ECO:0007669"/>
    <property type="project" value="TreeGrafter"/>
</dbReference>
<evidence type="ECO:0000256" key="1">
    <source>
        <dbReference type="ARBA" id="ARBA00022574"/>
    </source>
</evidence>
<dbReference type="InterPro" id="IPR021772">
    <property type="entry name" value="WDR48/Bun107"/>
</dbReference>
<dbReference type="InterPro" id="IPR051246">
    <property type="entry name" value="WDR48"/>
</dbReference>
<dbReference type="PANTHER" id="PTHR19862:SF14">
    <property type="entry name" value="WD REPEAT-CONTAINING PROTEIN 48"/>
    <property type="match status" value="1"/>
</dbReference>
<proteinExistence type="predicted"/>
<protein>
    <submittedName>
        <fullName evidence="4">Uncharacterized protein</fullName>
    </submittedName>
</protein>
<dbReference type="InterPro" id="IPR015943">
    <property type="entry name" value="WD40/YVTN_repeat-like_dom_sf"/>
</dbReference>
<keyword evidence="1 3" id="KW-0853">WD repeat</keyword>
<name>A0A9Q1KZB2_9CARY</name>
<dbReference type="Pfam" id="PF00400">
    <property type="entry name" value="WD40"/>
    <property type="match status" value="4"/>
</dbReference>
<keyword evidence="2" id="KW-0677">Repeat</keyword>
<dbReference type="AlphaFoldDB" id="A0A9Q1KZB2"/>
<sequence>MKEYRDHILSKPILVLGPMFKNLTILLQLYHCSILSCSSYRRVIRFNCLGTIAMHRVGSAGNASGSSRPRKEKRLTYVLSAADDTKHCAGINCLTVLKSKGSGESDYLFTGSRDGTLKRWRIDEDVATCSATFESHVNDAALVGDNTLVSCSSDTTLKTWNSLSDGVCTKTLRQHSDYVTCLAAAEKNVISIHFLGWVVQAAKIAACCSSLPHRSRCSSFQGNIVASGGLGGEVFIWDVEAAVAPVSKSNDGTEEEASNGINSAGNNLPITSLRTISSSSNINLHSTSNHGYVPTAAKGHKESVYALAMNDSGTILVSGGTEKVVRVWDPRSGSKTMKLRGHTDNVRALLLDSTGRLWDLGQQRCVHSYAVHTDSVWALASTSIFSHVYSGGRDQSLYLTDLSTRESILLCTEEYPILQLALHDDSIWVATTDSSIHRWPAEGHSPQKVFQKGGSFLAGNLSFSRARASLEGSTPVAVYRDPTLTIPGIPAIVQHEILNNRRHVLTKDTAGSVKLWEITRGVVIQDYGEVVSFEEKKKELFEMVSIPAWFTVDTRLGSLSVHLDTPQCFSAEMYSADLNIAGKPDDDKVNLARETLKGLLVHWLAKRKQRLGSQSSSANGEVQSVKDISTRSMTHSRVEVDGSTDNDAMVYPPFEFSSVCPPSIITEGSHGGPWRKRITDLDGNEDEKDFPWWVLDCVLNNRLPPRENTKCSFFLQPCEGATIQISTQGKLSAPRILRIHKVINYVVEKLVLDKSVESIPGDGTFTPGVAGGPLQHSAIGDGALRSGLRPWQRLKPSIEILCNNQAFLFAQLNCRGVLSPDMSLATVRAYIWKKPDDLVVTSGMWIVIEVLVCGL</sequence>
<dbReference type="PANTHER" id="PTHR19862">
    <property type="entry name" value="WD REPEAT-CONTAINING PROTEIN 48"/>
    <property type="match status" value="1"/>
</dbReference>
<dbReference type="GO" id="GO:0043130">
    <property type="term" value="F:ubiquitin binding"/>
    <property type="evidence" value="ECO:0007669"/>
    <property type="project" value="TreeGrafter"/>
</dbReference>
<evidence type="ECO:0000256" key="2">
    <source>
        <dbReference type="ARBA" id="ARBA00022737"/>
    </source>
</evidence>
<gene>
    <name evidence="4" type="ORF">Cgig2_000101</name>
</gene>
<comment type="caution">
    <text evidence="4">The sequence shown here is derived from an EMBL/GenBank/DDBJ whole genome shotgun (WGS) entry which is preliminary data.</text>
</comment>